<feature type="signal peptide" evidence="1">
    <location>
        <begin position="1"/>
        <end position="20"/>
    </location>
</feature>
<dbReference type="OrthoDB" id="1652165at2"/>
<comment type="caution">
    <text evidence="3">The sequence shown here is derived from an EMBL/GenBank/DDBJ whole genome shotgun (WGS) entry which is preliminary data.</text>
</comment>
<keyword evidence="4" id="KW-1185">Reference proteome</keyword>
<evidence type="ECO:0000313" key="4">
    <source>
        <dbReference type="Proteomes" id="UP000261174"/>
    </source>
</evidence>
<name>A0A3E1NS54_9BACT</name>
<evidence type="ECO:0000259" key="2">
    <source>
        <dbReference type="Pfam" id="PF18962"/>
    </source>
</evidence>
<gene>
    <name evidence="3" type="ORF">DXN04_32090</name>
</gene>
<sequence length="951" mass="102111">MHKFYLPFIFLLLSTVTMNAQVSVHASAGVPDSIYTTLKGAFDAINAGTHQGVIKISITGSTTETSTAKLNASGGTSNYITIEIRPTVVCTLRGNLPSAMIDLNGADSVIIDGRINDTDTTRSLTISNIHSSLTVRSSTIRFINGAKGNTVRYCNIEGSGQTKESGNIVLAEAAVNTSLNNSYNVIDHNEIRPANNRGMLYGILGRFVLQNLGSNYYNTISNNLIHGFYNYNTTSFDIPFTAGIYLTYHEGFLTVSGNSIYQTDTIKQSQYFMYLEPVANWNINKDNYIGGSAPHAGGHPAYYSGNNISVTGIYDASGSDRNRGQVDGNVVTNFKILSSTGNVGFTGMVFNRTNDLIGALEKNVVGSVSDTGVISVQCAGCTYMNITGVLLSNLYRGSHSALRLKNMEVGGISAVAPLSNASVAGIVKDNGSDTVIIENCIVSQFAVNADSGAVYGLALNHGNYQSVFCRNNTVSNLNSTINIQGIYSLLLNSAGAFTANTIIEDNQVYGLYNNGTIKGSVRGILSENLPGTGSVLSVYLNNTIRRNTIYDLYTTSTNAATIVTGIENTNMFYQYYYVDSNSIHSLHNPAAYSGTQYSPAVQGISARGPRKAPVRIRGNIIYDLENTATPVAYVAGITCLHNGDANVLQVQKNRIYDLRTPLATSGIVSGVLLNGAYGAGSFTVQNNMISLAPDKTEVYGINLLQISTAVSSYYNSVWIGGTGAGSNISAAFRKSRFTGATVTSVDNIYYNTRTGGTGNHYALVNQRAVPAQEWILSDYNDLYSVNPATVGLWYNKPLSFEVFKDSSNMDQHSISVPVSFVDATSADLHLTSGNSALVAGTSSVPVTDDYDGDPRHAIPTIGADELEEMMSLRKEEGKDSVVIYPNPTHDFLAVNIAGNALLSVYDAQGRKMFDKVAVSKTVVDVQKLVPGMYLLMIRTSTGVSAKWFIKQ</sequence>
<reference evidence="3 4" key="1">
    <citation type="submission" date="2018-08" db="EMBL/GenBank/DDBJ databases">
        <title>Chitinophaga sp. K20C18050901, a novel bacterium isolated from forest soil.</title>
        <authorList>
            <person name="Wang C."/>
        </authorList>
    </citation>
    <scope>NUCLEOTIDE SEQUENCE [LARGE SCALE GENOMIC DNA]</scope>
    <source>
        <strain evidence="3 4">K20C18050901</strain>
    </source>
</reference>
<dbReference type="EMBL" id="QTJV01000019">
    <property type="protein sequence ID" value="RFM30756.1"/>
    <property type="molecule type" value="Genomic_DNA"/>
</dbReference>
<dbReference type="RefSeq" id="WP_116857516.1">
    <property type="nucleotide sequence ID" value="NZ_QTJV01000019.1"/>
</dbReference>
<feature type="domain" description="Secretion system C-terminal sorting" evidence="2">
    <location>
        <begin position="883"/>
        <end position="945"/>
    </location>
</feature>
<proteinExistence type="predicted"/>
<protein>
    <submittedName>
        <fullName evidence="3">T9SS C-terminal target domain-containing protein</fullName>
    </submittedName>
</protein>
<feature type="chain" id="PRO_5017779903" evidence="1">
    <location>
        <begin position="21"/>
        <end position="951"/>
    </location>
</feature>
<dbReference type="AlphaFoldDB" id="A0A3E1NS54"/>
<accession>A0A3E1NS54</accession>
<organism evidence="3 4">
    <name type="scientific">Chitinophaga silvisoli</name>
    <dbReference type="NCBI Taxonomy" id="2291814"/>
    <lineage>
        <taxon>Bacteria</taxon>
        <taxon>Pseudomonadati</taxon>
        <taxon>Bacteroidota</taxon>
        <taxon>Chitinophagia</taxon>
        <taxon>Chitinophagales</taxon>
        <taxon>Chitinophagaceae</taxon>
        <taxon>Chitinophaga</taxon>
    </lineage>
</organism>
<evidence type="ECO:0000256" key="1">
    <source>
        <dbReference type="SAM" id="SignalP"/>
    </source>
</evidence>
<dbReference type="Pfam" id="PF18962">
    <property type="entry name" value="Por_Secre_tail"/>
    <property type="match status" value="1"/>
</dbReference>
<keyword evidence="1" id="KW-0732">Signal</keyword>
<dbReference type="InterPro" id="IPR006626">
    <property type="entry name" value="PbH1"/>
</dbReference>
<evidence type="ECO:0000313" key="3">
    <source>
        <dbReference type="EMBL" id="RFM30756.1"/>
    </source>
</evidence>
<dbReference type="Proteomes" id="UP000261174">
    <property type="component" value="Unassembled WGS sequence"/>
</dbReference>
<dbReference type="InterPro" id="IPR026444">
    <property type="entry name" value="Secre_tail"/>
</dbReference>
<dbReference type="NCBIfam" id="TIGR04183">
    <property type="entry name" value="Por_Secre_tail"/>
    <property type="match status" value="1"/>
</dbReference>
<dbReference type="SMART" id="SM00710">
    <property type="entry name" value="PbH1"/>
    <property type="match status" value="7"/>
</dbReference>